<dbReference type="GO" id="GO:0005829">
    <property type="term" value="C:cytosol"/>
    <property type="evidence" value="ECO:0007669"/>
    <property type="project" value="TreeGrafter"/>
</dbReference>
<dbReference type="GO" id="GO:0043093">
    <property type="term" value="P:FtsZ-dependent cytokinesis"/>
    <property type="evidence" value="ECO:0007669"/>
    <property type="project" value="TreeGrafter"/>
</dbReference>
<evidence type="ECO:0000256" key="8">
    <source>
        <dbReference type="ARBA" id="ARBA00026068"/>
    </source>
</evidence>
<dbReference type="RefSeq" id="YP_002518728.1">
    <property type="nucleotide sequence ID" value="NC_011916.1"/>
</dbReference>
<evidence type="ECO:0000256" key="2">
    <source>
        <dbReference type="ARBA" id="ARBA00015195"/>
    </source>
</evidence>
<evidence type="ECO:0000313" key="11">
    <source>
        <dbReference type="Proteomes" id="UP000001364"/>
    </source>
</evidence>
<evidence type="ECO:0000256" key="4">
    <source>
        <dbReference type="ARBA" id="ARBA00022618"/>
    </source>
</evidence>
<accession>A0A0H3CCW6</accession>
<dbReference type="InterPro" id="IPR036192">
    <property type="entry name" value="Cell_div_ZapA-like_sf"/>
</dbReference>
<dbReference type="PANTHER" id="PTHR34981">
    <property type="entry name" value="CELL DIVISION PROTEIN ZAPA"/>
    <property type="match status" value="1"/>
</dbReference>
<dbReference type="PhylomeDB" id="A0A0H3CCW6"/>
<dbReference type="SMR" id="A0A0H3CCW6"/>
<dbReference type="GO" id="GO:0000917">
    <property type="term" value="P:division septum assembly"/>
    <property type="evidence" value="ECO:0007669"/>
    <property type="project" value="UniProtKB-KW"/>
</dbReference>
<dbReference type="GO" id="GO:0000921">
    <property type="term" value="P:septin ring assembly"/>
    <property type="evidence" value="ECO:0007669"/>
    <property type="project" value="TreeGrafter"/>
</dbReference>
<dbReference type="PATRIC" id="fig|565050.3.peg.3269"/>
<dbReference type="Gene3D" id="3.30.160.880">
    <property type="entry name" value="Cell division protein ZapA protomer, N-terminal domain"/>
    <property type="match status" value="1"/>
</dbReference>
<sequence length="108" mass="11947">MAQVTIQVNGRPYMVGCEDGQEPHLTELARLFDRQVRQVSQDVGQLGETRLFLMGALLLADELSDMKLRLAHANAEIARMQQEGTKAEIAAIRALDAAAERIEKLATE</sequence>
<dbReference type="AlphaFoldDB" id="A0A0H3CCW6"/>
<keyword evidence="3" id="KW-0963">Cytoplasm</keyword>
<comment type="function">
    <text evidence="7">Activator of cell division through the inhibition of FtsZ GTPase activity, therefore promoting FtsZ assembly into bundles of protofilaments necessary for the formation of the division Z ring. It is recruited early at mid-cell but it is not essential for cell division.</text>
</comment>
<comment type="subunit">
    <text evidence="8">Homodimer. Interacts with FtsZ.</text>
</comment>
<keyword evidence="5" id="KW-0717">Septation</keyword>
<gene>
    <name evidence="10" type="primary">zapA</name>
    <name evidence="10" type="ordered locus">CCNA_03356</name>
</gene>
<dbReference type="GO" id="GO:0032153">
    <property type="term" value="C:cell division site"/>
    <property type="evidence" value="ECO:0007669"/>
    <property type="project" value="TreeGrafter"/>
</dbReference>
<keyword evidence="4 10" id="KW-0132">Cell division</keyword>
<evidence type="ECO:0000256" key="3">
    <source>
        <dbReference type="ARBA" id="ARBA00022490"/>
    </source>
</evidence>
<name>A0A0H3CCW6_CAUVN</name>
<dbReference type="PANTHER" id="PTHR34981:SF1">
    <property type="entry name" value="CELL DIVISION PROTEIN ZAPA"/>
    <property type="match status" value="1"/>
</dbReference>
<dbReference type="GO" id="GO:0030428">
    <property type="term" value="C:cell septum"/>
    <property type="evidence" value="ECO:0007669"/>
    <property type="project" value="TreeGrafter"/>
</dbReference>
<protein>
    <recommendedName>
        <fullName evidence="2">Cell division protein ZapA</fullName>
    </recommendedName>
    <alternativeName>
        <fullName evidence="9">Z ring-associated protein ZapA</fullName>
    </alternativeName>
</protein>
<dbReference type="Pfam" id="PF05164">
    <property type="entry name" value="ZapA"/>
    <property type="match status" value="1"/>
</dbReference>
<evidence type="ECO:0000313" key="10">
    <source>
        <dbReference type="EMBL" id="ACL96820.1"/>
    </source>
</evidence>
<evidence type="ECO:0000256" key="9">
    <source>
        <dbReference type="ARBA" id="ARBA00033158"/>
    </source>
</evidence>
<evidence type="ECO:0000256" key="1">
    <source>
        <dbReference type="ARBA" id="ARBA00004496"/>
    </source>
</evidence>
<evidence type="ECO:0000256" key="7">
    <source>
        <dbReference type="ARBA" id="ARBA00024910"/>
    </source>
</evidence>
<proteinExistence type="predicted"/>
<dbReference type="InterPro" id="IPR007838">
    <property type="entry name" value="Cell_div_ZapA-like"/>
</dbReference>
<dbReference type="KEGG" id="ccs:CCNA_03356"/>
<dbReference type="InterPro" id="IPR042233">
    <property type="entry name" value="Cell_div_ZapA_N"/>
</dbReference>
<keyword evidence="6" id="KW-0131">Cell cycle</keyword>
<dbReference type="Proteomes" id="UP000001364">
    <property type="component" value="Chromosome"/>
</dbReference>
<evidence type="ECO:0000256" key="5">
    <source>
        <dbReference type="ARBA" id="ARBA00023210"/>
    </source>
</evidence>
<dbReference type="HOGENOM" id="CLU_133828_2_0_5"/>
<dbReference type="SUPFAM" id="SSF102829">
    <property type="entry name" value="Cell division protein ZapA-like"/>
    <property type="match status" value="1"/>
</dbReference>
<dbReference type="GeneID" id="7332029"/>
<dbReference type="OrthoDB" id="9797575at2"/>
<reference evidence="10 11" key="1">
    <citation type="journal article" date="2010" name="J. Bacteriol.">
        <title>The genetic basis of laboratory adaptation in Caulobacter crescentus.</title>
        <authorList>
            <person name="Marks M.E."/>
            <person name="Castro-Rojas C.M."/>
            <person name="Teiling C."/>
            <person name="Du L."/>
            <person name="Kapatral V."/>
            <person name="Walunas T.L."/>
            <person name="Crosson S."/>
        </authorList>
    </citation>
    <scope>NUCLEOTIDE SEQUENCE [LARGE SCALE GENOMIC DNA]</scope>
    <source>
        <strain evidence="11">NA1000 / CB15N</strain>
    </source>
</reference>
<organism evidence="10 11">
    <name type="scientific">Caulobacter vibrioides (strain NA1000 / CB15N)</name>
    <name type="common">Caulobacter crescentus</name>
    <dbReference type="NCBI Taxonomy" id="565050"/>
    <lineage>
        <taxon>Bacteria</taxon>
        <taxon>Pseudomonadati</taxon>
        <taxon>Pseudomonadota</taxon>
        <taxon>Alphaproteobacteria</taxon>
        <taxon>Caulobacterales</taxon>
        <taxon>Caulobacteraceae</taxon>
        <taxon>Caulobacter</taxon>
    </lineage>
</organism>
<evidence type="ECO:0000256" key="6">
    <source>
        <dbReference type="ARBA" id="ARBA00023306"/>
    </source>
</evidence>
<dbReference type="EMBL" id="CP001340">
    <property type="protein sequence ID" value="ACL96820.1"/>
    <property type="molecule type" value="Genomic_DNA"/>
</dbReference>
<comment type="subcellular location">
    <subcellularLocation>
        <location evidence="1">Cytoplasm</location>
    </subcellularLocation>
</comment>
<keyword evidence="11" id="KW-1185">Reference proteome</keyword>
<dbReference type="RefSeq" id="WP_010921080.1">
    <property type="nucleotide sequence ID" value="NC_011916.1"/>
</dbReference>